<dbReference type="Gene3D" id="3.30.450.90">
    <property type="match status" value="1"/>
</dbReference>
<feature type="domain" description="Bacterial type II secretion system protein E" evidence="4">
    <location>
        <begin position="375"/>
        <end position="389"/>
    </location>
</feature>
<comment type="similarity">
    <text evidence="1">Belongs to the GSP E family.</text>
</comment>
<proteinExistence type="inferred from homology"/>
<evidence type="ECO:0000256" key="2">
    <source>
        <dbReference type="ARBA" id="ARBA00022741"/>
    </source>
</evidence>
<dbReference type="GO" id="GO:0005886">
    <property type="term" value="C:plasma membrane"/>
    <property type="evidence" value="ECO:0007669"/>
    <property type="project" value="TreeGrafter"/>
</dbReference>
<protein>
    <recommendedName>
        <fullName evidence="4">Bacterial type II secretion system protein E domain-containing protein</fullName>
    </recommendedName>
</protein>
<evidence type="ECO:0000256" key="3">
    <source>
        <dbReference type="ARBA" id="ARBA00022840"/>
    </source>
</evidence>
<dbReference type="SUPFAM" id="SSF52540">
    <property type="entry name" value="P-loop containing nucleoside triphosphate hydrolases"/>
    <property type="match status" value="1"/>
</dbReference>
<keyword evidence="2" id="KW-0547">Nucleotide-binding</keyword>
<name>A0A2M7DP08_9BACT</name>
<accession>A0A2M7DP08</accession>
<sequence length="567" mass="63535">MPSDNQSIEDLIGQANNDSTDESVQIKLNAEEKKIKLRNIERITQNKAQSLGLSYIDLFGFPISPEALSLINEEDARKLSAVCFFYNGQKLRIGAVNPENEELRVLFKNLLIRHYCEGKIYLLSENSFNYALRFYKSIPKVKTIKGDFEINEEDLLKFNQNILNFKDLQGYMAGVDITHIVTVILSAAIKSSASDIHIEEEEGDIKVRFRIDGILYDVAVLDKEMSKKIISRLKILAKVKINIADKPQEGRISIFLTKDKIDIRASFLPTAHGESIVMRLLRASSLELTFENLGFMGRSYEQIKRQIGRPSGMIIAAGPTGSGKTTTLYVILKTLNNSETKIVTIEDPIEYQLKGINQSQANEKYNFAQGLRSIIRQDPDILLVGEIRDLETAETSIQAALTGHLLLSSIHTNDASGAIPRFLSMGAKPFLLAPSLNAIIGQRLVRRNCPKCKIKEAIGAEILSRVKELLEKLPKEEKDEININNLEFYKGQGCDYCHGIGYKGRIGIYEVLVMNNEIKKLILAASISEYEIHNCAIKNGMVTMVQDGLLKAMKGITSVEEVFRVAE</sequence>
<dbReference type="CDD" id="cd01129">
    <property type="entry name" value="PulE-GspE-like"/>
    <property type="match status" value="1"/>
</dbReference>
<dbReference type="Proteomes" id="UP000228896">
    <property type="component" value="Unassembled WGS sequence"/>
</dbReference>
<dbReference type="InterPro" id="IPR027417">
    <property type="entry name" value="P-loop_NTPase"/>
</dbReference>
<dbReference type="InterPro" id="IPR007831">
    <property type="entry name" value="T2SS_GspE_N"/>
</dbReference>
<organism evidence="5 6">
    <name type="scientific">Candidatus Falkowbacteria bacterium CG02_land_8_20_14_3_00_36_14</name>
    <dbReference type="NCBI Taxonomy" id="1974560"/>
    <lineage>
        <taxon>Bacteria</taxon>
        <taxon>Candidatus Falkowiibacteriota</taxon>
    </lineage>
</organism>
<dbReference type="AlphaFoldDB" id="A0A2M7DP08"/>
<dbReference type="Pfam" id="PF00437">
    <property type="entry name" value="T2SSE"/>
    <property type="match status" value="1"/>
</dbReference>
<dbReference type="Pfam" id="PF05157">
    <property type="entry name" value="MshEN"/>
    <property type="match status" value="1"/>
</dbReference>
<dbReference type="GO" id="GO:0005524">
    <property type="term" value="F:ATP binding"/>
    <property type="evidence" value="ECO:0007669"/>
    <property type="project" value="UniProtKB-KW"/>
</dbReference>
<evidence type="ECO:0000313" key="6">
    <source>
        <dbReference type="Proteomes" id="UP000228896"/>
    </source>
</evidence>
<dbReference type="PANTHER" id="PTHR30258">
    <property type="entry name" value="TYPE II SECRETION SYSTEM PROTEIN GSPE-RELATED"/>
    <property type="match status" value="1"/>
</dbReference>
<dbReference type="PANTHER" id="PTHR30258:SF1">
    <property type="entry name" value="PROTEIN TRANSPORT PROTEIN HOFB HOMOLOG"/>
    <property type="match status" value="1"/>
</dbReference>
<evidence type="ECO:0000313" key="5">
    <source>
        <dbReference type="EMBL" id="PIV51491.1"/>
    </source>
</evidence>
<evidence type="ECO:0000259" key="4">
    <source>
        <dbReference type="PROSITE" id="PS00662"/>
    </source>
</evidence>
<dbReference type="Gene3D" id="3.40.50.300">
    <property type="entry name" value="P-loop containing nucleotide triphosphate hydrolases"/>
    <property type="match status" value="1"/>
</dbReference>
<dbReference type="EMBL" id="PETS01000061">
    <property type="protein sequence ID" value="PIV51491.1"/>
    <property type="molecule type" value="Genomic_DNA"/>
</dbReference>
<dbReference type="SUPFAM" id="SSF160246">
    <property type="entry name" value="EspE N-terminal domain-like"/>
    <property type="match status" value="1"/>
</dbReference>
<dbReference type="InterPro" id="IPR001482">
    <property type="entry name" value="T2SS/T4SS_dom"/>
</dbReference>
<gene>
    <name evidence="5" type="ORF">COS18_02665</name>
</gene>
<keyword evidence="3" id="KW-0067">ATP-binding</keyword>
<reference evidence="6" key="1">
    <citation type="submission" date="2017-09" db="EMBL/GenBank/DDBJ databases">
        <title>Depth-based differentiation of microbial function through sediment-hosted aquifers and enrichment of novel symbionts in the deep terrestrial subsurface.</title>
        <authorList>
            <person name="Probst A.J."/>
            <person name="Ladd B."/>
            <person name="Jarett J.K."/>
            <person name="Geller-Mcgrath D.E."/>
            <person name="Sieber C.M.K."/>
            <person name="Emerson J.B."/>
            <person name="Anantharaman K."/>
            <person name="Thomas B.C."/>
            <person name="Malmstrom R."/>
            <person name="Stieglmeier M."/>
            <person name="Klingl A."/>
            <person name="Woyke T."/>
            <person name="Ryan C.M."/>
            <person name="Banfield J.F."/>
        </authorList>
    </citation>
    <scope>NUCLEOTIDE SEQUENCE [LARGE SCALE GENOMIC DNA]</scope>
</reference>
<dbReference type="PROSITE" id="PS00662">
    <property type="entry name" value="T2SP_E"/>
    <property type="match status" value="1"/>
</dbReference>
<comment type="caution">
    <text evidence="5">The sequence shown here is derived from an EMBL/GenBank/DDBJ whole genome shotgun (WGS) entry which is preliminary data.</text>
</comment>
<dbReference type="GO" id="GO:0016887">
    <property type="term" value="F:ATP hydrolysis activity"/>
    <property type="evidence" value="ECO:0007669"/>
    <property type="project" value="TreeGrafter"/>
</dbReference>
<dbReference type="InterPro" id="IPR037257">
    <property type="entry name" value="T2SS_E_N_sf"/>
</dbReference>
<evidence type="ECO:0000256" key="1">
    <source>
        <dbReference type="ARBA" id="ARBA00006611"/>
    </source>
</evidence>